<dbReference type="InterPro" id="IPR013785">
    <property type="entry name" value="Aldolase_TIM"/>
</dbReference>
<feature type="binding site" evidence="10">
    <location>
        <position position="198"/>
    </location>
    <ligand>
        <name>2-[(2R,5Z)-2-carboxy-4-methylthiazol-5(2H)-ylidene]ethyl phosphate</name>
        <dbReference type="ChEBI" id="CHEBI:62899"/>
    </ligand>
</feature>
<feature type="binding site" evidence="10">
    <location>
        <position position="94"/>
    </location>
    <ligand>
        <name>4-amino-2-methyl-5-(diphosphooxymethyl)pyrimidine</name>
        <dbReference type="ChEBI" id="CHEBI:57841"/>
    </ligand>
</feature>
<evidence type="ECO:0000256" key="3">
    <source>
        <dbReference type="ARBA" id="ARBA00022679"/>
    </source>
</evidence>
<comment type="catalytic activity">
    <reaction evidence="9 10 11">
        <text>2-[(2R,5Z)-2-carboxy-4-methylthiazol-5(2H)-ylidene]ethyl phosphate + 4-amino-2-methyl-5-(diphosphooxymethyl)pyrimidine + 2 H(+) = thiamine phosphate + CO2 + diphosphate</text>
        <dbReference type="Rhea" id="RHEA:47844"/>
        <dbReference type="ChEBI" id="CHEBI:15378"/>
        <dbReference type="ChEBI" id="CHEBI:16526"/>
        <dbReference type="ChEBI" id="CHEBI:33019"/>
        <dbReference type="ChEBI" id="CHEBI:37575"/>
        <dbReference type="ChEBI" id="CHEBI:57841"/>
        <dbReference type="ChEBI" id="CHEBI:62899"/>
        <dbReference type="EC" id="2.5.1.3"/>
    </reaction>
</comment>
<feature type="binding site" evidence="10">
    <location>
        <position position="138"/>
    </location>
    <ligand>
        <name>4-amino-2-methyl-5-(diphosphooxymethyl)pyrimidine</name>
        <dbReference type="ChEBI" id="CHEBI:57841"/>
    </ligand>
</feature>
<sequence>MSLPAHLTRPAHATPQRSAHTTPPRPRTLDLSTYLVTDRRLSGRLGVLGVVSAAVAGGVSVVQLRDKTADTRDFYDLVVAAARITAGRCLLLVDDRVDVFLAARHAGAEVDGVHVGQADLPAATVRALIGPDAVLGLTANTPVHLRAAHALPAGFVDYLGVGVIHPTATKPDHPEALGVAGFGKIARSTRLPCVAIGGIRLTDTAGLRAAGASGLAVVSAICAADDPGEATRAFADAWAGAAA</sequence>
<feature type="binding site" evidence="10">
    <location>
        <begin position="167"/>
        <end position="169"/>
    </location>
    <ligand>
        <name>2-[(2R,5Z)-2-carboxy-4-methylthiazol-5(2H)-ylidene]ethyl phosphate</name>
        <dbReference type="ChEBI" id="CHEBI:62899"/>
    </ligand>
</feature>
<evidence type="ECO:0000256" key="6">
    <source>
        <dbReference type="ARBA" id="ARBA00022977"/>
    </source>
</evidence>
<dbReference type="AlphaFoldDB" id="A0A4R8W9R0"/>
<dbReference type="UniPathway" id="UPA00060">
    <property type="reaction ID" value="UER00141"/>
</dbReference>
<evidence type="ECO:0000313" key="16">
    <source>
        <dbReference type="Proteomes" id="UP000297643"/>
    </source>
</evidence>
<keyword evidence="3 10" id="KW-0808">Transferase</keyword>
<comment type="caution">
    <text evidence="15">The sequence shown here is derived from an EMBL/GenBank/DDBJ whole genome shotgun (WGS) entry which is preliminary data.</text>
</comment>
<keyword evidence="6 10" id="KW-0784">Thiamine biosynthesis</keyword>
<comment type="catalytic activity">
    <reaction evidence="7 10 11">
        <text>4-methyl-5-(2-phosphooxyethyl)-thiazole + 4-amino-2-methyl-5-(diphosphooxymethyl)pyrimidine + H(+) = thiamine phosphate + diphosphate</text>
        <dbReference type="Rhea" id="RHEA:22328"/>
        <dbReference type="ChEBI" id="CHEBI:15378"/>
        <dbReference type="ChEBI" id="CHEBI:33019"/>
        <dbReference type="ChEBI" id="CHEBI:37575"/>
        <dbReference type="ChEBI" id="CHEBI:57841"/>
        <dbReference type="ChEBI" id="CHEBI:58296"/>
        <dbReference type="EC" id="2.5.1.3"/>
    </reaction>
</comment>
<keyword evidence="16" id="KW-1185">Reference proteome</keyword>
<evidence type="ECO:0000256" key="1">
    <source>
        <dbReference type="ARBA" id="ARBA00003814"/>
    </source>
</evidence>
<dbReference type="InterPro" id="IPR034291">
    <property type="entry name" value="TMP_synthase"/>
</dbReference>
<dbReference type="GO" id="GO:0005737">
    <property type="term" value="C:cytoplasm"/>
    <property type="evidence" value="ECO:0007669"/>
    <property type="project" value="TreeGrafter"/>
</dbReference>
<feature type="binding site" evidence="10">
    <location>
        <begin position="218"/>
        <end position="219"/>
    </location>
    <ligand>
        <name>2-[(2R,5Z)-2-carboxy-4-methylthiazol-5(2H)-ylidene]ethyl phosphate</name>
        <dbReference type="ChEBI" id="CHEBI:62899"/>
    </ligand>
</feature>
<comment type="catalytic activity">
    <reaction evidence="8 10 11">
        <text>2-(2-carboxy-4-methylthiazol-5-yl)ethyl phosphate + 4-amino-2-methyl-5-(diphosphooxymethyl)pyrimidine + 2 H(+) = thiamine phosphate + CO2 + diphosphate</text>
        <dbReference type="Rhea" id="RHEA:47848"/>
        <dbReference type="ChEBI" id="CHEBI:15378"/>
        <dbReference type="ChEBI" id="CHEBI:16526"/>
        <dbReference type="ChEBI" id="CHEBI:33019"/>
        <dbReference type="ChEBI" id="CHEBI:37575"/>
        <dbReference type="ChEBI" id="CHEBI:57841"/>
        <dbReference type="ChEBI" id="CHEBI:62890"/>
        <dbReference type="EC" id="2.5.1.3"/>
    </reaction>
</comment>
<dbReference type="GO" id="GO:0009229">
    <property type="term" value="P:thiamine diphosphate biosynthetic process"/>
    <property type="evidence" value="ECO:0007669"/>
    <property type="project" value="UniProtKB-UniRule"/>
</dbReference>
<evidence type="ECO:0000256" key="7">
    <source>
        <dbReference type="ARBA" id="ARBA00047334"/>
    </source>
</evidence>
<evidence type="ECO:0000256" key="9">
    <source>
        <dbReference type="ARBA" id="ARBA00047883"/>
    </source>
</evidence>
<feature type="region of interest" description="Disordered" evidence="13">
    <location>
        <begin position="1"/>
        <end position="27"/>
    </location>
</feature>
<dbReference type="GO" id="GO:0004789">
    <property type="term" value="F:thiamine-phosphate diphosphorylase activity"/>
    <property type="evidence" value="ECO:0007669"/>
    <property type="project" value="UniProtKB-UniRule"/>
</dbReference>
<proteinExistence type="inferred from homology"/>
<evidence type="ECO:0000256" key="2">
    <source>
        <dbReference type="ARBA" id="ARBA00005165"/>
    </source>
</evidence>
<protein>
    <recommendedName>
        <fullName evidence="10">Thiamine-phosphate synthase</fullName>
        <shortName evidence="10">TP synthase</shortName>
        <shortName evidence="10">TPS</shortName>
        <ecNumber evidence="10">2.5.1.3</ecNumber>
    </recommendedName>
    <alternativeName>
        <fullName evidence="10">Thiamine-phosphate pyrophosphorylase</fullName>
        <shortName evidence="10">TMP pyrophosphorylase</shortName>
        <shortName evidence="10">TMP-PPase</shortName>
    </alternativeName>
</protein>
<dbReference type="NCBIfam" id="TIGR00693">
    <property type="entry name" value="thiE"/>
    <property type="match status" value="1"/>
</dbReference>
<name>A0A4R8W9R0_9MICO</name>
<dbReference type="CDD" id="cd00564">
    <property type="entry name" value="TMP_TenI"/>
    <property type="match status" value="1"/>
</dbReference>
<dbReference type="InterPro" id="IPR036206">
    <property type="entry name" value="ThiamineP_synth_sf"/>
</dbReference>
<evidence type="ECO:0000256" key="8">
    <source>
        <dbReference type="ARBA" id="ARBA00047851"/>
    </source>
</evidence>
<comment type="cofactor">
    <cofactor evidence="10">
        <name>Mg(2+)</name>
        <dbReference type="ChEBI" id="CHEBI:18420"/>
    </cofactor>
    <text evidence="10">Binds 1 Mg(2+) ion per subunit.</text>
</comment>
<dbReference type="InterPro" id="IPR022998">
    <property type="entry name" value="ThiamineP_synth_TenI"/>
</dbReference>
<feature type="binding site" evidence="10">
    <location>
        <position position="119"/>
    </location>
    <ligand>
        <name>Mg(2+)</name>
        <dbReference type="ChEBI" id="CHEBI:18420"/>
    </ligand>
</feature>
<dbReference type="RefSeq" id="WP_134507917.1">
    <property type="nucleotide sequence ID" value="NZ_SOFM01000016.1"/>
</dbReference>
<dbReference type="EC" id="2.5.1.3" evidence="10"/>
<feature type="binding site" evidence="10">
    <location>
        <begin position="63"/>
        <end position="67"/>
    </location>
    <ligand>
        <name>4-amino-2-methyl-5-(diphosphooxymethyl)pyrimidine</name>
        <dbReference type="ChEBI" id="CHEBI:57841"/>
    </ligand>
</feature>
<dbReference type="Proteomes" id="UP000297643">
    <property type="component" value="Unassembled WGS sequence"/>
</dbReference>
<feature type="domain" description="Thiamine phosphate synthase/TenI" evidence="14">
    <location>
        <begin position="34"/>
        <end position="221"/>
    </location>
</feature>
<comment type="pathway">
    <text evidence="2 10 12">Cofactor biosynthesis; thiamine diphosphate biosynthesis; thiamine phosphate from 4-amino-2-methyl-5-diphosphomethylpyrimidine and 4-methyl-5-(2-phosphoethyl)-thiazole: step 1/1.</text>
</comment>
<feature type="binding site" evidence="10">
    <location>
        <position position="170"/>
    </location>
    <ligand>
        <name>4-amino-2-methyl-5-(diphosphooxymethyl)pyrimidine</name>
        <dbReference type="ChEBI" id="CHEBI:57841"/>
    </ligand>
</feature>
<dbReference type="Gene3D" id="3.20.20.70">
    <property type="entry name" value="Aldolase class I"/>
    <property type="match status" value="1"/>
</dbReference>
<dbReference type="SUPFAM" id="SSF51391">
    <property type="entry name" value="Thiamin phosphate synthase"/>
    <property type="match status" value="1"/>
</dbReference>
<evidence type="ECO:0000313" key="15">
    <source>
        <dbReference type="EMBL" id="TFC05388.1"/>
    </source>
</evidence>
<gene>
    <name evidence="10 15" type="primary">thiE</name>
    <name evidence="15" type="ORF">E3O32_06905</name>
</gene>
<evidence type="ECO:0000256" key="12">
    <source>
        <dbReference type="RuleBase" id="RU004253"/>
    </source>
</evidence>
<evidence type="ECO:0000256" key="13">
    <source>
        <dbReference type="SAM" id="MobiDB-lite"/>
    </source>
</evidence>
<dbReference type="GO" id="GO:0009228">
    <property type="term" value="P:thiamine biosynthetic process"/>
    <property type="evidence" value="ECO:0007669"/>
    <property type="project" value="UniProtKB-KW"/>
</dbReference>
<reference evidence="15 16" key="1">
    <citation type="submission" date="2019-03" db="EMBL/GenBank/DDBJ databases">
        <title>Genomics of glacier-inhabiting Cryobacterium strains.</title>
        <authorList>
            <person name="Liu Q."/>
            <person name="Xin Y.-H."/>
        </authorList>
    </citation>
    <scope>NUCLEOTIDE SEQUENCE [LARGE SCALE GENOMIC DNA]</scope>
    <source>
        <strain evidence="15 16">RHLT2-21</strain>
    </source>
</reference>
<organism evidence="15 16">
    <name type="scientific">Cryobacterium mannosilyticum</name>
    <dbReference type="NCBI Taxonomy" id="1259190"/>
    <lineage>
        <taxon>Bacteria</taxon>
        <taxon>Bacillati</taxon>
        <taxon>Actinomycetota</taxon>
        <taxon>Actinomycetes</taxon>
        <taxon>Micrococcales</taxon>
        <taxon>Microbacteriaceae</taxon>
        <taxon>Cryobacterium</taxon>
    </lineage>
</organism>
<keyword evidence="5 10" id="KW-0460">Magnesium</keyword>
<comment type="function">
    <text evidence="1 10">Condenses 4-methyl-5-(beta-hydroxyethyl)thiazole monophosphate (THZ-P) and 2-methyl-4-amino-5-hydroxymethyl pyrimidine pyrophosphate (HMP-PP) to form thiamine monophosphate (TMP).</text>
</comment>
<dbReference type="PANTHER" id="PTHR20857">
    <property type="entry name" value="THIAMINE-PHOSPHATE PYROPHOSPHORYLASE"/>
    <property type="match status" value="1"/>
</dbReference>
<accession>A0A4R8W9R0</accession>
<dbReference type="PANTHER" id="PTHR20857:SF15">
    <property type="entry name" value="THIAMINE-PHOSPHATE SYNTHASE"/>
    <property type="match status" value="1"/>
</dbReference>
<keyword evidence="4 10" id="KW-0479">Metal-binding</keyword>
<evidence type="ECO:0000256" key="11">
    <source>
        <dbReference type="RuleBase" id="RU003826"/>
    </source>
</evidence>
<dbReference type="Pfam" id="PF02581">
    <property type="entry name" value="TMP-TENI"/>
    <property type="match status" value="1"/>
</dbReference>
<feature type="binding site" evidence="10">
    <location>
        <position position="95"/>
    </location>
    <ligand>
        <name>Mg(2+)</name>
        <dbReference type="ChEBI" id="CHEBI:18420"/>
    </ligand>
</feature>
<evidence type="ECO:0000256" key="4">
    <source>
        <dbReference type="ARBA" id="ARBA00022723"/>
    </source>
</evidence>
<dbReference type="HAMAP" id="MF_00097">
    <property type="entry name" value="TMP_synthase"/>
    <property type="match status" value="1"/>
</dbReference>
<evidence type="ECO:0000256" key="10">
    <source>
        <dbReference type="HAMAP-Rule" id="MF_00097"/>
    </source>
</evidence>
<evidence type="ECO:0000259" key="14">
    <source>
        <dbReference type="Pfam" id="PF02581"/>
    </source>
</evidence>
<evidence type="ECO:0000256" key="5">
    <source>
        <dbReference type="ARBA" id="ARBA00022842"/>
    </source>
</evidence>
<dbReference type="GO" id="GO:0000287">
    <property type="term" value="F:magnesium ion binding"/>
    <property type="evidence" value="ECO:0007669"/>
    <property type="project" value="UniProtKB-UniRule"/>
</dbReference>
<dbReference type="EMBL" id="SOFM01000016">
    <property type="protein sequence ID" value="TFC05388.1"/>
    <property type="molecule type" value="Genomic_DNA"/>
</dbReference>
<comment type="similarity">
    <text evidence="10 11">Belongs to the thiamine-phosphate synthase family.</text>
</comment>